<comment type="caution">
    <text evidence="2">The sequence shown here is derived from an EMBL/GenBank/DDBJ whole genome shotgun (WGS) entry which is preliminary data.</text>
</comment>
<proteinExistence type="predicted"/>
<evidence type="ECO:0000313" key="2">
    <source>
        <dbReference type="EMBL" id="KAF9071010.1"/>
    </source>
</evidence>
<dbReference type="Proteomes" id="UP000772434">
    <property type="component" value="Unassembled WGS sequence"/>
</dbReference>
<gene>
    <name evidence="2" type="ORF">BDP27DRAFT_1362236</name>
</gene>
<organism evidence="2 3">
    <name type="scientific">Rhodocollybia butyracea</name>
    <dbReference type="NCBI Taxonomy" id="206335"/>
    <lineage>
        <taxon>Eukaryota</taxon>
        <taxon>Fungi</taxon>
        <taxon>Dikarya</taxon>
        <taxon>Basidiomycota</taxon>
        <taxon>Agaricomycotina</taxon>
        <taxon>Agaricomycetes</taxon>
        <taxon>Agaricomycetidae</taxon>
        <taxon>Agaricales</taxon>
        <taxon>Marasmiineae</taxon>
        <taxon>Omphalotaceae</taxon>
        <taxon>Rhodocollybia</taxon>
    </lineage>
</organism>
<sequence>MVNAFECAFVPTSTSCMAHCALCNRITDLDNGHEQQNENIWKEWERSEDKLEDNNSDSDLELQSGKSFELLGQDDDNNRELTFGILPTRTPTPTPKSPAKTPPMSQMTTSPGPSAVSSMVHQKSNAINLIDSVEAVDCGPEVQVMHKSGRATKRTVAEAMSKCTCGIVVSTKNRDNGQGAQCFKPGCETVWYHQECAGLDKFVPR</sequence>
<feature type="compositionally biased region" description="Polar residues" evidence="1">
    <location>
        <begin position="104"/>
        <end position="117"/>
    </location>
</feature>
<keyword evidence="3" id="KW-1185">Reference proteome</keyword>
<evidence type="ECO:0008006" key="4">
    <source>
        <dbReference type="Google" id="ProtNLM"/>
    </source>
</evidence>
<dbReference type="OrthoDB" id="3267958at2759"/>
<dbReference type="AlphaFoldDB" id="A0A9P5U8I7"/>
<reference evidence="2" key="1">
    <citation type="submission" date="2020-11" db="EMBL/GenBank/DDBJ databases">
        <authorList>
            <consortium name="DOE Joint Genome Institute"/>
            <person name="Ahrendt S."/>
            <person name="Riley R."/>
            <person name="Andreopoulos W."/>
            <person name="Labutti K."/>
            <person name="Pangilinan J."/>
            <person name="Ruiz-Duenas F.J."/>
            <person name="Barrasa J.M."/>
            <person name="Sanchez-Garcia M."/>
            <person name="Camarero S."/>
            <person name="Miyauchi S."/>
            <person name="Serrano A."/>
            <person name="Linde D."/>
            <person name="Babiker R."/>
            <person name="Drula E."/>
            <person name="Ayuso-Fernandez I."/>
            <person name="Pacheco R."/>
            <person name="Padilla G."/>
            <person name="Ferreira P."/>
            <person name="Barriuso J."/>
            <person name="Kellner H."/>
            <person name="Castanera R."/>
            <person name="Alfaro M."/>
            <person name="Ramirez L."/>
            <person name="Pisabarro A.G."/>
            <person name="Kuo A."/>
            <person name="Tritt A."/>
            <person name="Lipzen A."/>
            <person name="He G."/>
            <person name="Yan M."/>
            <person name="Ng V."/>
            <person name="Cullen D."/>
            <person name="Martin F."/>
            <person name="Rosso M.-N."/>
            <person name="Henrissat B."/>
            <person name="Hibbett D."/>
            <person name="Martinez A.T."/>
            <person name="Grigoriev I.V."/>
        </authorList>
    </citation>
    <scope>NUCLEOTIDE SEQUENCE</scope>
    <source>
        <strain evidence="2">AH 40177</strain>
    </source>
</reference>
<name>A0A9P5U8I7_9AGAR</name>
<feature type="region of interest" description="Disordered" evidence="1">
    <location>
        <begin position="83"/>
        <end position="117"/>
    </location>
</feature>
<protein>
    <recommendedName>
        <fullName evidence="4">Zinc finger PHD-type domain-containing protein</fullName>
    </recommendedName>
</protein>
<evidence type="ECO:0000313" key="3">
    <source>
        <dbReference type="Proteomes" id="UP000772434"/>
    </source>
</evidence>
<dbReference type="EMBL" id="JADNRY010000036">
    <property type="protein sequence ID" value="KAF9071010.1"/>
    <property type="molecule type" value="Genomic_DNA"/>
</dbReference>
<accession>A0A9P5U8I7</accession>
<evidence type="ECO:0000256" key="1">
    <source>
        <dbReference type="SAM" id="MobiDB-lite"/>
    </source>
</evidence>